<evidence type="ECO:0000256" key="7">
    <source>
        <dbReference type="ARBA" id="ARBA00022630"/>
    </source>
</evidence>
<dbReference type="InterPro" id="IPR000700">
    <property type="entry name" value="PAS-assoc_C"/>
</dbReference>
<evidence type="ECO:0000256" key="16">
    <source>
        <dbReference type="ARBA" id="ARBA00023170"/>
    </source>
</evidence>
<keyword evidence="10" id="KW-0677">Repeat</keyword>
<dbReference type="Gene3D" id="3.30.450.20">
    <property type="entry name" value="PAS domain"/>
    <property type="match status" value="1"/>
</dbReference>
<dbReference type="GO" id="GO:0009881">
    <property type="term" value="F:photoreceptor activity"/>
    <property type="evidence" value="ECO:0007669"/>
    <property type="project" value="UniProtKB-KW"/>
</dbReference>
<keyword evidence="8" id="KW-0288">FMN</keyword>
<evidence type="ECO:0000256" key="11">
    <source>
        <dbReference type="ARBA" id="ARBA00022741"/>
    </source>
</evidence>
<dbReference type="PANTHER" id="PTHR41523">
    <property type="entry name" value="TWO-COMPONENT SYSTEM SENSOR PROTEIN"/>
    <property type="match status" value="1"/>
</dbReference>
<feature type="domain" description="PAS" evidence="18">
    <location>
        <begin position="27"/>
        <end position="76"/>
    </location>
</feature>
<dbReference type="OrthoDB" id="7991996at2"/>
<dbReference type="GO" id="GO:0004673">
    <property type="term" value="F:protein histidine kinase activity"/>
    <property type="evidence" value="ECO:0007669"/>
    <property type="project" value="UniProtKB-EC"/>
</dbReference>
<comment type="caution">
    <text evidence="20">The sequence shown here is derived from an EMBL/GenBank/DDBJ whole genome shotgun (WGS) entry which is preliminary data.</text>
</comment>
<keyword evidence="11" id="KW-0547">Nucleotide-binding</keyword>
<feature type="region of interest" description="Disordered" evidence="17">
    <location>
        <begin position="1"/>
        <end position="23"/>
    </location>
</feature>
<keyword evidence="14" id="KW-0157">Chromophore</keyword>
<dbReference type="PROSITE" id="PS50113">
    <property type="entry name" value="PAC"/>
    <property type="match status" value="1"/>
</dbReference>
<evidence type="ECO:0000259" key="18">
    <source>
        <dbReference type="PROSITE" id="PS50112"/>
    </source>
</evidence>
<evidence type="ECO:0000256" key="10">
    <source>
        <dbReference type="ARBA" id="ARBA00022737"/>
    </source>
</evidence>
<dbReference type="SMART" id="SM00091">
    <property type="entry name" value="PAS"/>
    <property type="match status" value="1"/>
</dbReference>
<evidence type="ECO:0000313" key="20">
    <source>
        <dbReference type="EMBL" id="PSH58218.1"/>
    </source>
</evidence>
<name>A0A2P7AVI3_9HYPH</name>
<evidence type="ECO:0000256" key="3">
    <source>
        <dbReference type="ARBA" id="ARBA00021740"/>
    </source>
</evidence>
<evidence type="ECO:0000256" key="17">
    <source>
        <dbReference type="SAM" id="MobiDB-lite"/>
    </source>
</evidence>
<dbReference type="NCBIfam" id="TIGR00229">
    <property type="entry name" value="sensory_box"/>
    <property type="match status" value="1"/>
</dbReference>
<dbReference type="RefSeq" id="WP_106716670.1">
    <property type="nucleotide sequence ID" value="NZ_JACHXT010000001.1"/>
</dbReference>
<dbReference type="PANTHER" id="PTHR41523:SF8">
    <property type="entry name" value="ETHYLENE RESPONSE SENSOR PROTEIN"/>
    <property type="match status" value="1"/>
</dbReference>
<dbReference type="InterPro" id="IPR001610">
    <property type="entry name" value="PAC"/>
</dbReference>
<feature type="compositionally biased region" description="Basic and acidic residues" evidence="17">
    <location>
        <begin position="1"/>
        <end position="15"/>
    </location>
</feature>
<dbReference type="SUPFAM" id="SSF55785">
    <property type="entry name" value="PYP-like sensor domain (PAS domain)"/>
    <property type="match status" value="1"/>
</dbReference>
<evidence type="ECO:0000256" key="4">
    <source>
        <dbReference type="ARBA" id="ARBA00022543"/>
    </source>
</evidence>
<dbReference type="InterPro" id="IPR011102">
    <property type="entry name" value="Sig_transdc_His_kinase_HWE"/>
</dbReference>
<dbReference type="Pfam" id="PF13426">
    <property type="entry name" value="PAS_9"/>
    <property type="match status" value="1"/>
</dbReference>
<keyword evidence="7" id="KW-0285">Flavoprotein</keyword>
<sequence length="345" mass="38062">MSDSKRPSPKLHGDDPAASSQQGFLDRKELAAAAFERTRMPLVITDACEPDHPIVLANHSFLALTGYNADEILGQNCRILQGKGTSPAAIAQIRATLRAERELDIELLNYRKDGSSFWNQLHLSPIYDDDGQLQYYFGSQIDVTEYRKVQELEAAEHRLLKEVDHRARNVLAIVDGIVRLSKSDDAALYAASVQRRVQALSFAHALLAETGWREVALSEIISRQVKPFDVDQVTLEGPDILVPAPVVQPLALVFHELAVNAAVHGSLSSHSGQLRIQWHGVPARNGFKLLWEEVGGPAPSTDRRPGFGTIMVGAIIEKQLQGELQRVWNPEGLVIEIILPLVSCV</sequence>
<evidence type="ECO:0000256" key="9">
    <source>
        <dbReference type="ARBA" id="ARBA00022679"/>
    </source>
</evidence>
<evidence type="ECO:0000256" key="12">
    <source>
        <dbReference type="ARBA" id="ARBA00022777"/>
    </source>
</evidence>
<dbReference type="PROSITE" id="PS50112">
    <property type="entry name" value="PAS"/>
    <property type="match status" value="1"/>
</dbReference>
<evidence type="ECO:0000256" key="1">
    <source>
        <dbReference type="ARBA" id="ARBA00000085"/>
    </source>
</evidence>
<keyword evidence="16" id="KW-0675">Receptor</keyword>
<protein>
    <recommendedName>
        <fullName evidence="3">Blue-light-activated histidine kinase</fullName>
        <ecNumber evidence="2">2.7.13.3</ecNumber>
    </recommendedName>
</protein>
<dbReference type="EC" id="2.7.13.3" evidence="2"/>
<dbReference type="InterPro" id="IPR035965">
    <property type="entry name" value="PAS-like_dom_sf"/>
</dbReference>
<evidence type="ECO:0000256" key="15">
    <source>
        <dbReference type="ARBA" id="ARBA00023026"/>
    </source>
</evidence>
<evidence type="ECO:0000259" key="19">
    <source>
        <dbReference type="PROSITE" id="PS50113"/>
    </source>
</evidence>
<reference evidence="21" key="1">
    <citation type="submission" date="2017-11" db="EMBL/GenBank/DDBJ databases">
        <authorList>
            <person name="Kuznetsova I."/>
            <person name="Sazanova A."/>
            <person name="Chirak E."/>
            <person name="Safronova V."/>
            <person name="Willems A."/>
        </authorList>
    </citation>
    <scope>NUCLEOTIDE SEQUENCE [LARGE SCALE GENOMIC DNA]</scope>
    <source>
        <strain evidence="21">PEPV15</strain>
    </source>
</reference>
<keyword evidence="21" id="KW-1185">Reference proteome</keyword>
<dbReference type="EMBL" id="PGGN01000002">
    <property type="protein sequence ID" value="PSH58218.1"/>
    <property type="molecule type" value="Genomic_DNA"/>
</dbReference>
<evidence type="ECO:0000313" key="21">
    <source>
        <dbReference type="Proteomes" id="UP000241158"/>
    </source>
</evidence>
<keyword evidence="15" id="KW-0843">Virulence</keyword>
<comment type="catalytic activity">
    <reaction evidence="1">
        <text>ATP + protein L-histidine = ADP + protein N-phospho-L-histidine.</text>
        <dbReference type="EC" id="2.7.13.3"/>
    </reaction>
</comment>
<dbReference type="Proteomes" id="UP000241158">
    <property type="component" value="Unassembled WGS sequence"/>
</dbReference>
<keyword evidence="12" id="KW-0418">Kinase</keyword>
<keyword evidence="13" id="KW-0067">ATP-binding</keyword>
<dbReference type="Pfam" id="PF07536">
    <property type="entry name" value="HWE_HK"/>
    <property type="match status" value="1"/>
</dbReference>
<dbReference type="GO" id="GO:0005524">
    <property type="term" value="F:ATP binding"/>
    <property type="evidence" value="ECO:0007669"/>
    <property type="project" value="UniProtKB-KW"/>
</dbReference>
<accession>A0A2P7AVI3</accession>
<dbReference type="InterPro" id="IPR000014">
    <property type="entry name" value="PAS"/>
</dbReference>
<organism evidence="20 21">
    <name type="scientific">Phyllobacterium endophyticum</name>
    <dbReference type="NCBI Taxonomy" id="1149773"/>
    <lineage>
        <taxon>Bacteria</taxon>
        <taxon>Pseudomonadati</taxon>
        <taxon>Pseudomonadota</taxon>
        <taxon>Alphaproteobacteria</taxon>
        <taxon>Hyphomicrobiales</taxon>
        <taxon>Phyllobacteriaceae</taxon>
        <taxon>Phyllobacterium</taxon>
    </lineage>
</organism>
<dbReference type="SMART" id="SM00086">
    <property type="entry name" value="PAC"/>
    <property type="match status" value="1"/>
</dbReference>
<evidence type="ECO:0000256" key="5">
    <source>
        <dbReference type="ARBA" id="ARBA00022553"/>
    </source>
</evidence>
<feature type="domain" description="PAC" evidence="19">
    <location>
        <begin position="101"/>
        <end position="155"/>
    </location>
</feature>
<keyword evidence="4" id="KW-0600">Photoreceptor protein</keyword>
<evidence type="ECO:0000256" key="6">
    <source>
        <dbReference type="ARBA" id="ARBA00022606"/>
    </source>
</evidence>
<keyword evidence="5" id="KW-0597">Phosphoprotein</keyword>
<gene>
    <name evidence="20" type="ORF">CU100_11340</name>
</gene>
<dbReference type="NCBIfam" id="NF010077">
    <property type="entry name" value="PRK13559.1"/>
    <property type="match status" value="1"/>
</dbReference>
<evidence type="ECO:0000256" key="2">
    <source>
        <dbReference type="ARBA" id="ARBA00012438"/>
    </source>
</evidence>
<dbReference type="SMART" id="SM00911">
    <property type="entry name" value="HWE_HK"/>
    <property type="match status" value="1"/>
</dbReference>
<keyword evidence="9" id="KW-0808">Transferase</keyword>
<proteinExistence type="predicted"/>
<dbReference type="AlphaFoldDB" id="A0A2P7AVI3"/>
<evidence type="ECO:0000256" key="13">
    <source>
        <dbReference type="ARBA" id="ARBA00022840"/>
    </source>
</evidence>
<keyword evidence="6" id="KW-0716">Sensory transduction</keyword>
<evidence type="ECO:0000256" key="8">
    <source>
        <dbReference type="ARBA" id="ARBA00022643"/>
    </source>
</evidence>
<dbReference type="CDD" id="cd00130">
    <property type="entry name" value="PAS"/>
    <property type="match status" value="1"/>
</dbReference>
<evidence type="ECO:0000256" key="14">
    <source>
        <dbReference type="ARBA" id="ARBA00022991"/>
    </source>
</evidence>